<feature type="coiled-coil region" evidence="2">
    <location>
        <begin position="31"/>
        <end position="79"/>
    </location>
</feature>
<name>A0A1W2D4U1_9BACT</name>
<dbReference type="Proteomes" id="UP000192418">
    <property type="component" value="Unassembled WGS sequence"/>
</dbReference>
<dbReference type="STRING" id="1121400.SAMN02746065_11541"/>
<comment type="similarity">
    <text evidence="1">Belongs to the PspA/Vipp/IM30 family.</text>
</comment>
<dbReference type="PANTHER" id="PTHR31088">
    <property type="entry name" value="MEMBRANE-ASSOCIATED PROTEIN VIPP1, CHLOROPLASTIC"/>
    <property type="match status" value="1"/>
</dbReference>
<keyword evidence="4" id="KW-1185">Reference proteome</keyword>
<keyword evidence="2" id="KW-0175">Coiled coil</keyword>
<dbReference type="AlphaFoldDB" id="A0A1W2D4U1"/>
<evidence type="ECO:0000256" key="2">
    <source>
        <dbReference type="SAM" id="Coils"/>
    </source>
</evidence>
<sequence>MLKRFLKVGQSNINSVIDQLEDPIKMTEQGIRDLKKDLNAAMESLAQVKAMAMRTRKEANAKQKLAEDYENKAKQLLLNASKGAMDTTEAERLATLALEKQAELASEAKRLGDEATGHETMSATINTSVSKLRSTLTTYDNELITLKARAKTAASTKKINAQLSTIDSSGTVAMLERMKERVEEEESLASAYGDILDQTNTTDNEIDKALADKTPKGSAMLEDLKKRMDIEK</sequence>
<evidence type="ECO:0000256" key="1">
    <source>
        <dbReference type="ARBA" id="ARBA00043985"/>
    </source>
</evidence>
<protein>
    <submittedName>
        <fullName evidence="3">Phage shock protein A (PspA) family protein</fullName>
    </submittedName>
</protein>
<dbReference type="OrthoDB" id="9779630at2"/>
<dbReference type="EMBL" id="FWXY01000015">
    <property type="protein sequence ID" value="SMC92112.1"/>
    <property type="molecule type" value="Genomic_DNA"/>
</dbReference>
<evidence type="ECO:0000313" key="3">
    <source>
        <dbReference type="EMBL" id="SMC92112.1"/>
    </source>
</evidence>
<evidence type="ECO:0000313" key="4">
    <source>
        <dbReference type="Proteomes" id="UP000192418"/>
    </source>
</evidence>
<dbReference type="PANTHER" id="PTHR31088:SF6">
    <property type="entry name" value="PHAGE SHOCK PROTEIN A"/>
    <property type="match status" value="1"/>
</dbReference>
<proteinExistence type="inferred from homology"/>
<dbReference type="Pfam" id="PF04012">
    <property type="entry name" value="PspA_IM30"/>
    <property type="match status" value="1"/>
</dbReference>
<gene>
    <name evidence="3" type="ORF">SAMN02746065_11541</name>
</gene>
<dbReference type="InterPro" id="IPR007157">
    <property type="entry name" value="PspA_VIPP1"/>
</dbReference>
<reference evidence="3 4" key="1">
    <citation type="submission" date="2017-04" db="EMBL/GenBank/DDBJ databases">
        <authorList>
            <person name="Afonso C.L."/>
            <person name="Miller P.J."/>
            <person name="Scott M.A."/>
            <person name="Spackman E."/>
            <person name="Goraichik I."/>
            <person name="Dimitrov K.M."/>
            <person name="Suarez D.L."/>
            <person name="Swayne D.E."/>
        </authorList>
    </citation>
    <scope>NUCLEOTIDE SEQUENCE [LARGE SCALE GENOMIC DNA]</scope>
    <source>
        <strain evidence="3 4">DSM 3385</strain>
    </source>
</reference>
<dbReference type="RefSeq" id="WP_084070018.1">
    <property type="nucleotide sequence ID" value="NZ_FWXY01000015.1"/>
</dbReference>
<organism evidence="3 4">
    <name type="scientific">Desulfocicer vacuolatum DSM 3385</name>
    <dbReference type="NCBI Taxonomy" id="1121400"/>
    <lineage>
        <taxon>Bacteria</taxon>
        <taxon>Pseudomonadati</taxon>
        <taxon>Thermodesulfobacteriota</taxon>
        <taxon>Desulfobacteria</taxon>
        <taxon>Desulfobacterales</taxon>
        <taxon>Desulfobacteraceae</taxon>
        <taxon>Desulfocicer</taxon>
    </lineage>
</organism>
<accession>A0A1W2D4U1</accession>